<evidence type="ECO:0000256" key="2">
    <source>
        <dbReference type="ARBA" id="ARBA00022801"/>
    </source>
</evidence>
<dbReference type="SUPFAM" id="SSF55811">
    <property type="entry name" value="Nudix"/>
    <property type="match status" value="1"/>
</dbReference>
<dbReference type="EMBL" id="LCCN01000009">
    <property type="protein sequence ID" value="KKS32163.1"/>
    <property type="molecule type" value="Genomic_DNA"/>
</dbReference>
<name>A0A0G1B3S0_9BACT</name>
<evidence type="ECO:0000256" key="1">
    <source>
        <dbReference type="ARBA" id="ARBA00001946"/>
    </source>
</evidence>
<dbReference type="AlphaFoldDB" id="A0A0G1B3S0"/>
<dbReference type="PROSITE" id="PS00893">
    <property type="entry name" value="NUDIX_BOX"/>
    <property type="match status" value="1"/>
</dbReference>
<comment type="cofactor">
    <cofactor evidence="1">
        <name>Mg(2+)</name>
        <dbReference type="ChEBI" id="CHEBI:18420"/>
    </cofactor>
</comment>
<dbReference type="PROSITE" id="PS51462">
    <property type="entry name" value="NUDIX"/>
    <property type="match status" value="1"/>
</dbReference>
<keyword evidence="2 4" id="KW-0378">Hydrolase</keyword>
<dbReference type="GO" id="GO:0019693">
    <property type="term" value="P:ribose phosphate metabolic process"/>
    <property type="evidence" value="ECO:0007669"/>
    <property type="project" value="TreeGrafter"/>
</dbReference>
<proteinExistence type="predicted"/>
<dbReference type="InterPro" id="IPR000086">
    <property type="entry name" value="NUDIX_hydrolase_dom"/>
</dbReference>
<evidence type="ECO:0000313" key="5">
    <source>
        <dbReference type="Proteomes" id="UP000034160"/>
    </source>
</evidence>
<evidence type="ECO:0000259" key="3">
    <source>
        <dbReference type="PROSITE" id="PS51462"/>
    </source>
</evidence>
<dbReference type="Proteomes" id="UP000034160">
    <property type="component" value="Unassembled WGS sequence"/>
</dbReference>
<dbReference type="STRING" id="1618356.UU93_C0009G0001"/>
<dbReference type="CDD" id="cd03424">
    <property type="entry name" value="NUDIX_ADPRase_Nudt5_UGPPase_Nudt14"/>
    <property type="match status" value="1"/>
</dbReference>
<dbReference type="GO" id="GO:0016787">
    <property type="term" value="F:hydrolase activity"/>
    <property type="evidence" value="ECO:0007669"/>
    <property type="project" value="UniProtKB-KW"/>
</dbReference>
<comment type="caution">
    <text evidence="4">The sequence shown here is derived from an EMBL/GenBank/DDBJ whole genome shotgun (WGS) entry which is preliminary data.</text>
</comment>
<dbReference type="InterPro" id="IPR020084">
    <property type="entry name" value="NUDIX_hydrolase_CS"/>
</dbReference>
<evidence type="ECO:0000313" key="4">
    <source>
        <dbReference type="EMBL" id="KKS32163.1"/>
    </source>
</evidence>
<dbReference type="GO" id="GO:0006753">
    <property type="term" value="P:nucleoside phosphate metabolic process"/>
    <property type="evidence" value="ECO:0007669"/>
    <property type="project" value="TreeGrafter"/>
</dbReference>
<gene>
    <name evidence="4" type="ORF">UU93_C0009G0001</name>
</gene>
<reference evidence="4 5" key="1">
    <citation type="journal article" date="2015" name="Nature">
        <title>rRNA introns, odd ribosomes, and small enigmatic genomes across a large radiation of phyla.</title>
        <authorList>
            <person name="Brown C.T."/>
            <person name="Hug L.A."/>
            <person name="Thomas B.C."/>
            <person name="Sharon I."/>
            <person name="Castelle C.J."/>
            <person name="Singh A."/>
            <person name="Wilkins M.J."/>
            <person name="Williams K.H."/>
            <person name="Banfield J.F."/>
        </authorList>
    </citation>
    <scope>NUCLEOTIDE SEQUENCE [LARGE SCALE GENOMIC DNA]</scope>
</reference>
<dbReference type="PANTHER" id="PTHR11839:SF18">
    <property type="entry name" value="NUDIX HYDROLASE DOMAIN-CONTAINING PROTEIN"/>
    <property type="match status" value="1"/>
</dbReference>
<feature type="non-terminal residue" evidence="4">
    <location>
        <position position="1"/>
    </location>
</feature>
<protein>
    <submittedName>
        <fullName evidence="4">NUDIX hydrolase</fullName>
    </submittedName>
</protein>
<dbReference type="PANTHER" id="PTHR11839">
    <property type="entry name" value="UDP/ADP-SUGAR PYROPHOSPHATASE"/>
    <property type="match status" value="1"/>
</dbReference>
<dbReference type="Gene3D" id="3.90.79.10">
    <property type="entry name" value="Nucleoside Triphosphate Pyrophosphohydrolase"/>
    <property type="match status" value="1"/>
</dbReference>
<sequence length="224" mass="25654">SSLKLSNPGRICYKLFTKERRINRSSSLGPVQSLTLSGDLSKIGFYMLKKWTLLSKEKIFDTKWVGMEKRAYKLPSGKIIDDYYHLTRANYVLIMAVDKNGQIILERQYRRGVDDFVYELPAGFIGKKEDPLDAAIRELREETGWEGEGKIVGEIYAQPGTSSLKAYVAIFKIKKFDKTKIKRDEDEEMEVELMSWETVKKMVGQNKIKDMGALSALAIYEASK</sequence>
<feature type="domain" description="Nudix hydrolase" evidence="3">
    <location>
        <begin position="85"/>
        <end position="216"/>
    </location>
</feature>
<dbReference type="InterPro" id="IPR015797">
    <property type="entry name" value="NUDIX_hydrolase-like_dom_sf"/>
</dbReference>
<accession>A0A0G1B3S0</accession>
<organism evidence="4 5">
    <name type="scientific">Candidatus Amesbacteria bacterium GW2011_GWA2_42_12</name>
    <dbReference type="NCBI Taxonomy" id="1618356"/>
    <lineage>
        <taxon>Bacteria</taxon>
        <taxon>Candidatus Amesiibacteriota</taxon>
    </lineage>
</organism>
<dbReference type="Pfam" id="PF00293">
    <property type="entry name" value="NUDIX"/>
    <property type="match status" value="1"/>
</dbReference>